<evidence type="ECO:0000256" key="2">
    <source>
        <dbReference type="SAM" id="SignalP"/>
    </source>
</evidence>
<feature type="signal peptide" evidence="2">
    <location>
        <begin position="1"/>
        <end position="20"/>
    </location>
</feature>
<evidence type="ECO:0000313" key="3">
    <source>
        <dbReference type="EMBL" id="AYN66737.1"/>
    </source>
</evidence>
<evidence type="ECO:0000313" key="4">
    <source>
        <dbReference type="Proteomes" id="UP000276309"/>
    </source>
</evidence>
<feature type="chain" id="PRO_5018058181" evidence="2">
    <location>
        <begin position="21"/>
        <end position="499"/>
    </location>
</feature>
<dbReference type="InterPro" id="IPR011659">
    <property type="entry name" value="WD40"/>
</dbReference>
<dbReference type="Pfam" id="PF07676">
    <property type="entry name" value="PD40"/>
    <property type="match status" value="5"/>
</dbReference>
<proteinExistence type="inferred from homology"/>
<dbReference type="KEGG" id="emar:D1013_04750"/>
<evidence type="ECO:0000256" key="1">
    <source>
        <dbReference type="ARBA" id="ARBA00009820"/>
    </source>
</evidence>
<comment type="similarity">
    <text evidence="1">Belongs to the TolB family.</text>
</comment>
<dbReference type="SUPFAM" id="SSF82171">
    <property type="entry name" value="DPP6 N-terminal domain-like"/>
    <property type="match status" value="1"/>
</dbReference>
<dbReference type="OrthoDB" id="8432779at2"/>
<reference evidence="3 4" key="1">
    <citation type="submission" date="2018-08" db="EMBL/GenBank/DDBJ databases">
        <title>The reduced genetic potential of extracellular carbohydrate catabolism in Euzebyella marina RN62, a Flavobacteriia bacterium isolated from the hadal water.</title>
        <authorList>
            <person name="Xue C."/>
        </authorList>
    </citation>
    <scope>NUCLEOTIDE SEQUENCE [LARGE SCALE GENOMIC DNA]</scope>
    <source>
        <strain evidence="3 4">RN62</strain>
    </source>
</reference>
<dbReference type="RefSeq" id="WP_121847789.1">
    <property type="nucleotide sequence ID" value="NZ_CP032050.1"/>
</dbReference>
<protein>
    <submittedName>
        <fullName evidence="3">Biopolymer transporter TolR</fullName>
    </submittedName>
</protein>
<dbReference type="Proteomes" id="UP000276309">
    <property type="component" value="Chromosome"/>
</dbReference>
<dbReference type="PANTHER" id="PTHR36842">
    <property type="entry name" value="PROTEIN TOLB HOMOLOG"/>
    <property type="match status" value="1"/>
</dbReference>
<keyword evidence="2" id="KW-0732">Signal</keyword>
<dbReference type="PANTHER" id="PTHR36842:SF1">
    <property type="entry name" value="PROTEIN TOLB"/>
    <property type="match status" value="1"/>
</dbReference>
<organism evidence="3 4">
    <name type="scientific">Euzebyella marina</name>
    <dbReference type="NCBI Taxonomy" id="1761453"/>
    <lineage>
        <taxon>Bacteria</taxon>
        <taxon>Pseudomonadati</taxon>
        <taxon>Bacteroidota</taxon>
        <taxon>Flavobacteriia</taxon>
        <taxon>Flavobacteriales</taxon>
        <taxon>Flavobacteriaceae</taxon>
        <taxon>Euzebyella</taxon>
    </lineage>
</organism>
<gene>
    <name evidence="3" type="ORF">D1013_04750</name>
</gene>
<dbReference type="Gene3D" id="2.120.10.30">
    <property type="entry name" value="TolB, C-terminal domain"/>
    <property type="match status" value="1"/>
</dbReference>
<name>A0A3G2L384_9FLAO</name>
<dbReference type="AlphaFoldDB" id="A0A3G2L384"/>
<dbReference type="InterPro" id="IPR011042">
    <property type="entry name" value="6-blade_b-propeller_TolB-like"/>
</dbReference>
<dbReference type="EMBL" id="CP032050">
    <property type="protein sequence ID" value="AYN66737.1"/>
    <property type="molecule type" value="Genomic_DNA"/>
</dbReference>
<keyword evidence="4" id="KW-1185">Reference proteome</keyword>
<accession>A0A3G2L384</accession>
<sequence>MKSTTIVFVLLLAFIANTHAQNDLGIFNLQSDIGDVKHQGTTTYDPETQTYQLTGSGANIWFDKDEFHFAHKKTTGNFILRTHAKFIGEGVDAHRKLGWMVRTDSATDAPMVCATVHGDGLTSIQYRKKKGEQIEEVIAPIKAPDVIQLERRGGSFFLSVAKYGDLFWSVEVPHFEFPEELLTGLFVCAHNADVKEKAEFKNTRIVLPAPAELVPYQEYLGSHLERMSIDTGNRKILYTVDNSIQAPNWTPDGETLIFNSEGLLFNYDLNSNKVSQLPTDFVKNNNNDHVLSFGGKMLGISSASGEEEYGSLVYTVPVAGGVPKRITPTGPSYLHGWSPDGKWLTYTGGRNGVYDIYKIASDGKGKEIKLTDQPTLDDGSEYTPDGKYIYFNSARTGSMEIWRMRPDGTEQEQLTNDSLQNWFPHISPDGKSMVFISYLPEVPAADHPFYKQVYLRTMPINGGPIKVVAYLYGGQGTINVPSWSPDGKHIAFVSNTLID</sequence>